<evidence type="ECO:0000256" key="2">
    <source>
        <dbReference type="ARBA" id="ARBA00022448"/>
    </source>
</evidence>
<evidence type="ECO:0000256" key="8">
    <source>
        <dbReference type="ARBA" id="ARBA00023136"/>
    </source>
</evidence>
<gene>
    <name evidence="9" type="primary">secE</name>
    <name evidence="11" type="ORF">JOF54_001539</name>
</gene>
<keyword evidence="7 9" id="KW-0811">Translocation</keyword>
<reference evidence="11 12" key="1">
    <citation type="submission" date="2021-03" db="EMBL/GenBank/DDBJ databases">
        <title>Sequencing the genomes of 1000 actinobacteria strains.</title>
        <authorList>
            <person name="Klenk H.-P."/>
        </authorList>
    </citation>
    <scope>NUCLEOTIDE SEQUENCE [LARGE SCALE GENOMIC DNA]</scope>
    <source>
        <strain evidence="11 12">DSM 12936</strain>
    </source>
</reference>
<dbReference type="InterPro" id="IPR005807">
    <property type="entry name" value="SecE_bac"/>
</dbReference>
<protein>
    <recommendedName>
        <fullName evidence="9">Protein translocase subunit SecE</fullName>
    </recommendedName>
</protein>
<keyword evidence="12" id="KW-1185">Reference proteome</keyword>
<evidence type="ECO:0000256" key="7">
    <source>
        <dbReference type="ARBA" id="ARBA00023010"/>
    </source>
</evidence>
<dbReference type="Proteomes" id="UP000758168">
    <property type="component" value="Unassembled WGS sequence"/>
</dbReference>
<name>A0ABS4Z6D8_9ACTN</name>
<evidence type="ECO:0000256" key="4">
    <source>
        <dbReference type="ARBA" id="ARBA00022692"/>
    </source>
</evidence>
<comment type="function">
    <text evidence="9">Essential subunit of the Sec protein translocation channel SecYEG. Clamps together the 2 halves of SecY. May contact the channel plug during translocation.</text>
</comment>
<keyword evidence="8 9" id="KW-0472">Membrane</keyword>
<sequence length="194" mass="20600">MADKDEEGTAGEPTSDDRSTPTSGSTGAHAMRADDTDGSADHEVEEGSAPSGDELAASGYDTAGRSDVADLDHTGSGDAHDDRAEDGAEDRSDALEPVAAGAVGREAKRGRERRPAPRAKDAPTPSRDRPEKVHRTTPVGFVKESVGELRKVVYPTGQQLLNYFVVVLVFVLFVIAYVSLLDLGMGWAIFRVFA</sequence>
<keyword evidence="2 9" id="KW-0813">Transport</keyword>
<dbReference type="RefSeq" id="WP_210054462.1">
    <property type="nucleotide sequence ID" value="NZ_BAAAMH010000015.1"/>
</dbReference>
<dbReference type="EMBL" id="JAGIOB010000001">
    <property type="protein sequence ID" value="MBP2416617.1"/>
    <property type="molecule type" value="Genomic_DNA"/>
</dbReference>
<comment type="similarity">
    <text evidence="9">Belongs to the SecE/SEC61-gamma family.</text>
</comment>
<dbReference type="PANTHER" id="PTHR33910">
    <property type="entry name" value="PROTEIN TRANSLOCASE SUBUNIT SECE"/>
    <property type="match status" value="1"/>
</dbReference>
<feature type="region of interest" description="Disordered" evidence="10">
    <location>
        <begin position="1"/>
        <end position="135"/>
    </location>
</feature>
<comment type="caution">
    <text evidence="11">The sequence shown here is derived from an EMBL/GenBank/DDBJ whole genome shotgun (WGS) entry which is preliminary data.</text>
</comment>
<keyword evidence="3 9" id="KW-1003">Cell membrane</keyword>
<keyword evidence="6 9" id="KW-1133">Transmembrane helix</keyword>
<proteinExistence type="inferred from homology"/>
<dbReference type="PANTHER" id="PTHR33910:SF1">
    <property type="entry name" value="PROTEIN TRANSLOCASE SUBUNIT SECE"/>
    <property type="match status" value="1"/>
</dbReference>
<comment type="subcellular location">
    <subcellularLocation>
        <location evidence="9">Cell membrane</location>
        <topology evidence="9">Single-pass membrane protein</topology>
    </subcellularLocation>
    <subcellularLocation>
        <location evidence="1">Membrane</location>
    </subcellularLocation>
</comment>
<evidence type="ECO:0000313" key="11">
    <source>
        <dbReference type="EMBL" id="MBP2416617.1"/>
    </source>
</evidence>
<accession>A0ABS4Z6D8</accession>
<evidence type="ECO:0000256" key="9">
    <source>
        <dbReference type="HAMAP-Rule" id="MF_00422"/>
    </source>
</evidence>
<dbReference type="Gene3D" id="1.20.5.1030">
    <property type="entry name" value="Preprotein translocase secy subunit"/>
    <property type="match status" value="1"/>
</dbReference>
<evidence type="ECO:0000256" key="5">
    <source>
        <dbReference type="ARBA" id="ARBA00022927"/>
    </source>
</evidence>
<dbReference type="Pfam" id="PF00584">
    <property type="entry name" value="SecE"/>
    <property type="match status" value="1"/>
</dbReference>
<evidence type="ECO:0000256" key="6">
    <source>
        <dbReference type="ARBA" id="ARBA00022989"/>
    </source>
</evidence>
<comment type="subunit">
    <text evidence="9">Component of the Sec protein translocase complex. Heterotrimer consisting of SecY, SecE and SecG subunits. The heterotrimers can form oligomers, although 1 heterotrimer is thought to be able to translocate proteins. Interacts with the ribosome. Interacts with SecDF, and other proteins may be involved. Interacts with SecA.</text>
</comment>
<dbReference type="InterPro" id="IPR001901">
    <property type="entry name" value="Translocase_SecE/Sec61-g"/>
</dbReference>
<keyword evidence="5 9" id="KW-0653">Protein transport</keyword>
<feature type="transmembrane region" description="Helical" evidence="9">
    <location>
        <begin position="160"/>
        <end position="180"/>
    </location>
</feature>
<feature type="compositionally biased region" description="Basic and acidic residues" evidence="10">
    <location>
        <begin position="67"/>
        <end position="94"/>
    </location>
</feature>
<evidence type="ECO:0000256" key="1">
    <source>
        <dbReference type="ARBA" id="ARBA00004370"/>
    </source>
</evidence>
<dbReference type="NCBIfam" id="TIGR00964">
    <property type="entry name" value="secE_bact"/>
    <property type="match status" value="1"/>
</dbReference>
<dbReference type="HAMAP" id="MF_00422">
    <property type="entry name" value="SecE"/>
    <property type="match status" value="1"/>
</dbReference>
<evidence type="ECO:0000256" key="10">
    <source>
        <dbReference type="SAM" id="MobiDB-lite"/>
    </source>
</evidence>
<evidence type="ECO:0000256" key="3">
    <source>
        <dbReference type="ARBA" id="ARBA00022475"/>
    </source>
</evidence>
<evidence type="ECO:0000313" key="12">
    <source>
        <dbReference type="Proteomes" id="UP000758168"/>
    </source>
</evidence>
<keyword evidence="4 9" id="KW-0812">Transmembrane</keyword>
<feature type="compositionally biased region" description="Basic and acidic residues" evidence="10">
    <location>
        <begin position="31"/>
        <end position="42"/>
    </location>
</feature>
<feature type="compositionally biased region" description="Basic and acidic residues" evidence="10">
    <location>
        <begin position="105"/>
        <end position="134"/>
    </location>
</feature>
<organism evidence="11 12">
    <name type="scientific">Microlunatus capsulatus</name>
    <dbReference type="NCBI Taxonomy" id="99117"/>
    <lineage>
        <taxon>Bacteria</taxon>
        <taxon>Bacillati</taxon>
        <taxon>Actinomycetota</taxon>
        <taxon>Actinomycetes</taxon>
        <taxon>Propionibacteriales</taxon>
        <taxon>Propionibacteriaceae</taxon>
        <taxon>Microlunatus</taxon>
    </lineage>
</organism>
<dbReference type="InterPro" id="IPR038379">
    <property type="entry name" value="SecE_sf"/>
</dbReference>